<organism evidence="2 3">
    <name type="scientific">Prunus dulcis</name>
    <name type="common">Almond</name>
    <name type="synonym">Amygdalus dulcis</name>
    <dbReference type="NCBI Taxonomy" id="3755"/>
    <lineage>
        <taxon>Eukaryota</taxon>
        <taxon>Viridiplantae</taxon>
        <taxon>Streptophyta</taxon>
        <taxon>Embryophyta</taxon>
        <taxon>Tracheophyta</taxon>
        <taxon>Spermatophyta</taxon>
        <taxon>Magnoliopsida</taxon>
        <taxon>eudicotyledons</taxon>
        <taxon>Gunneridae</taxon>
        <taxon>Pentapetalae</taxon>
        <taxon>rosids</taxon>
        <taxon>fabids</taxon>
        <taxon>Rosales</taxon>
        <taxon>Rosaceae</taxon>
        <taxon>Amygdaloideae</taxon>
        <taxon>Amygdaleae</taxon>
        <taxon>Prunus</taxon>
    </lineage>
</organism>
<keyword evidence="1" id="KW-0732">Signal</keyword>
<gene>
    <name evidence="2" type="ORF">L3X38_039356</name>
</gene>
<name>A0AAD4V833_PRUDU</name>
<keyword evidence="3" id="KW-1185">Reference proteome</keyword>
<accession>A0AAD4V833</accession>
<evidence type="ECO:0000313" key="3">
    <source>
        <dbReference type="Proteomes" id="UP001054821"/>
    </source>
</evidence>
<dbReference type="EMBL" id="JAJFAZ020000007">
    <property type="protein sequence ID" value="KAI5319648.1"/>
    <property type="molecule type" value="Genomic_DNA"/>
</dbReference>
<evidence type="ECO:0000256" key="1">
    <source>
        <dbReference type="SAM" id="SignalP"/>
    </source>
</evidence>
<reference evidence="2 3" key="1">
    <citation type="journal article" date="2022" name="G3 (Bethesda)">
        <title>Whole-genome sequence and methylome profiling of the almond [Prunus dulcis (Mill.) D.A. Webb] cultivar 'Nonpareil'.</title>
        <authorList>
            <person name="D'Amico-Willman K.M."/>
            <person name="Ouma W.Z."/>
            <person name="Meulia T."/>
            <person name="Sideli G.M."/>
            <person name="Gradziel T.M."/>
            <person name="Fresnedo-Ramirez J."/>
        </authorList>
    </citation>
    <scope>NUCLEOTIDE SEQUENCE [LARGE SCALE GENOMIC DNA]</scope>
    <source>
        <strain evidence="2">Clone GOH B32 T37-40</strain>
    </source>
</reference>
<dbReference type="Gene3D" id="3.40.50.300">
    <property type="entry name" value="P-loop containing nucleotide triphosphate hydrolases"/>
    <property type="match status" value="1"/>
</dbReference>
<sequence length="107" mass="11915">MVHATFTLSGLLNFMDGLWSSCGDERIIVFTTNHKDDDDAAALVRVVKVTPAEICEEVLKKNDEDEDDDDDAALERVVDLLKLEGTNSIEKTEMQAEKKAGKWISSE</sequence>
<feature type="chain" id="PRO_5042119790" description="P-loop containing nucleoside triphosphate hydrolases superfamily protein" evidence="1">
    <location>
        <begin position="21"/>
        <end position="107"/>
    </location>
</feature>
<proteinExistence type="predicted"/>
<comment type="caution">
    <text evidence="2">The sequence shown here is derived from an EMBL/GenBank/DDBJ whole genome shotgun (WGS) entry which is preliminary data.</text>
</comment>
<feature type="signal peptide" evidence="1">
    <location>
        <begin position="1"/>
        <end position="20"/>
    </location>
</feature>
<evidence type="ECO:0000313" key="2">
    <source>
        <dbReference type="EMBL" id="KAI5319648.1"/>
    </source>
</evidence>
<dbReference type="Proteomes" id="UP001054821">
    <property type="component" value="Chromosome 7"/>
</dbReference>
<dbReference type="InterPro" id="IPR027417">
    <property type="entry name" value="P-loop_NTPase"/>
</dbReference>
<dbReference type="AlphaFoldDB" id="A0AAD4V833"/>
<dbReference type="PANTHER" id="PTHR23070">
    <property type="entry name" value="BCS1 AAA-TYPE ATPASE"/>
    <property type="match status" value="1"/>
</dbReference>
<evidence type="ECO:0008006" key="4">
    <source>
        <dbReference type="Google" id="ProtNLM"/>
    </source>
</evidence>
<dbReference type="InterPro" id="IPR050747">
    <property type="entry name" value="Mitochondrial_chaperone_BCS1"/>
</dbReference>
<protein>
    <recommendedName>
        <fullName evidence="4">P-loop containing nucleoside triphosphate hydrolases superfamily protein</fullName>
    </recommendedName>
</protein>